<dbReference type="Gene3D" id="3.20.10.10">
    <property type="entry name" value="D-amino Acid Aminotransferase, subunit A, domain 2"/>
    <property type="match status" value="1"/>
</dbReference>
<dbReference type="InterPro" id="IPR036038">
    <property type="entry name" value="Aminotransferase-like"/>
</dbReference>
<dbReference type="GO" id="GO:0008652">
    <property type="term" value="P:amino acid biosynthetic process"/>
    <property type="evidence" value="ECO:0007669"/>
    <property type="project" value="UniProtKB-ARBA"/>
</dbReference>
<dbReference type="STRING" id="395961.Cyan7425_2488"/>
<dbReference type="GO" id="GO:0046394">
    <property type="term" value="P:carboxylic acid biosynthetic process"/>
    <property type="evidence" value="ECO:0007669"/>
    <property type="project" value="UniProtKB-ARBA"/>
</dbReference>
<dbReference type="GO" id="GO:0008483">
    <property type="term" value="F:transaminase activity"/>
    <property type="evidence" value="ECO:0007669"/>
    <property type="project" value="UniProtKB-KW"/>
</dbReference>
<evidence type="ECO:0000256" key="1">
    <source>
        <dbReference type="ARBA" id="ARBA00001933"/>
    </source>
</evidence>
<dbReference type="PANTHER" id="PTHR42743:SF11">
    <property type="entry name" value="AMINODEOXYCHORISMATE LYASE"/>
    <property type="match status" value="1"/>
</dbReference>
<comment type="cofactor">
    <cofactor evidence="1">
        <name>pyridoxal 5'-phosphate</name>
        <dbReference type="ChEBI" id="CHEBI:597326"/>
    </cofactor>
</comment>
<evidence type="ECO:0000256" key="3">
    <source>
        <dbReference type="ARBA" id="ARBA00022898"/>
    </source>
</evidence>
<protein>
    <submittedName>
        <fullName evidence="4">Aminotransferase class IV</fullName>
    </submittedName>
</protein>
<dbReference type="InterPro" id="IPR001544">
    <property type="entry name" value="Aminotrans_IV"/>
</dbReference>
<dbReference type="Pfam" id="PF01063">
    <property type="entry name" value="Aminotran_4"/>
    <property type="match status" value="1"/>
</dbReference>
<evidence type="ECO:0000313" key="4">
    <source>
        <dbReference type="EMBL" id="ACL44845.1"/>
    </source>
</evidence>
<dbReference type="EMBL" id="CP001344">
    <property type="protein sequence ID" value="ACL44845.1"/>
    <property type="molecule type" value="Genomic_DNA"/>
</dbReference>
<dbReference type="HOGENOM" id="CLU_020844_3_0_3"/>
<dbReference type="PANTHER" id="PTHR42743">
    <property type="entry name" value="AMINO-ACID AMINOTRANSFERASE"/>
    <property type="match status" value="1"/>
</dbReference>
<reference evidence="4" key="1">
    <citation type="submission" date="2009-01" db="EMBL/GenBank/DDBJ databases">
        <title>Complete sequence of chromosome Cyanothece sp. PCC 7425.</title>
        <authorList>
            <consortium name="US DOE Joint Genome Institute"/>
            <person name="Lucas S."/>
            <person name="Copeland A."/>
            <person name="Lapidus A."/>
            <person name="Glavina del Rio T."/>
            <person name="Dalin E."/>
            <person name="Tice H."/>
            <person name="Bruce D."/>
            <person name="Goodwin L."/>
            <person name="Pitluck S."/>
            <person name="Sims D."/>
            <person name="Meineke L."/>
            <person name="Brettin T."/>
            <person name="Detter J.C."/>
            <person name="Han C."/>
            <person name="Larimer F."/>
            <person name="Land M."/>
            <person name="Hauser L."/>
            <person name="Kyrpides N."/>
            <person name="Ovchinnikova G."/>
            <person name="Liberton M."/>
            <person name="Stoeckel J."/>
            <person name="Banerjee A."/>
            <person name="Singh A."/>
            <person name="Page L."/>
            <person name="Sato H."/>
            <person name="Zhao L."/>
            <person name="Sherman L."/>
            <person name="Pakrasi H."/>
            <person name="Richardson P."/>
        </authorList>
    </citation>
    <scope>NUCLEOTIDE SEQUENCE</scope>
    <source>
        <strain evidence="4">PCC 7425</strain>
    </source>
</reference>
<dbReference type="KEGG" id="cyn:Cyan7425_2488"/>
<organism evidence="4">
    <name type="scientific">Cyanothece sp. (strain PCC 7425 / ATCC 29141)</name>
    <dbReference type="NCBI Taxonomy" id="395961"/>
    <lineage>
        <taxon>Bacteria</taxon>
        <taxon>Bacillati</taxon>
        <taxon>Cyanobacteriota</taxon>
        <taxon>Cyanophyceae</taxon>
        <taxon>Gomontiellales</taxon>
        <taxon>Cyanothecaceae</taxon>
        <taxon>Cyanothece</taxon>
    </lineage>
</organism>
<proteinExistence type="inferred from homology"/>
<dbReference type="AlphaFoldDB" id="B8HY42"/>
<accession>B8HY42</accession>
<sequence length="284" mass="31467">MTLLINQDGVIAPTATVSVLDRGFLYGDSIYEVVRTFAGKTFGLQEHLDRLRQSAAYLYMNVPWSDSHIQQEVNRTLDQAGPGEYYIRIVVSRGVESRISLLPTQSIQPSLTVIVAAIDPEPILSETGIHLAVVQRLRNDSRALDPAAKTGNYLNNILALLEARQHGAEDALLLNSAGEVSEATTSNIWVVQEGMVKTPPVEAGILHGITRHFLLKILRDNNIPHREVSLQPADLWSAEEAFLSSSVRLLMPVRCIDDFTLPACPGPITRLLWEELINLMKEMP</sequence>
<dbReference type="Gene3D" id="3.30.470.10">
    <property type="match status" value="1"/>
</dbReference>
<dbReference type="InterPro" id="IPR043132">
    <property type="entry name" value="BCAT-like_C"/>
</dbReference>
<keyword evidence="4" id="KW-0808">Transferase</keyword>
<dbReference type="eggNOG" id="COG0115">
    <property type="taxonomic scope" value="Bacteria"/>
</dbReference>
<dbReference type="InterPro" id="IPR050571">
    <property type="entry name" value="Class-IV_PLP-Dep_Aminotrnsfr"/>
</dbReference>
<evidence type="ECO:0000256" key="2">
    <source>
        <dbReference type="ARBA" id="ARBA00009320"/>
    </source>
</evidence>
<gene>
    <name evidence="4" type="ordered locus">Cyan7425_2488</name>
</gene>
<name>B8HY42_CYAP4</name>
<dbReference type="OrthoDB" id="451849at2"/>
<dbReference type="SUPFAM" id="SSF56752">
    <property type="entry name" value="D-aminoacid aminotransferase-like PLP-dependent enzymes"/>
    <property type="match status" value="1"/>
</dbReference>
<dbReference type="InterPro" id="IPR043131">
    <property type="entry name" value="BCAT-like_N"/>
</dbReference>
<dbReference type="FunFam" id="3.20.10.10:FF:000002">
    <property type="entry name" value="D-alanine aminotransferase"/>
    <property type="match status" value="1"/>
</dbReference>
<keyword evidence="3" id="KW-0663">Pyridoxal phosphate</keyword>
<comment type="similarity">
    <text evidence="2">Belongs to the class-IV pyridoxal-phosphate-dependent aminotransferase family.</text>
</comment>
<keyword evidence="4" id="KW-0032">Aminotransferase</keyword>